<evidence type="ECO:0000259" key="5">
    <source>
        <dbReference type="Pfam" id="PF04357"/>
    </source>
</evidence>
<dbReference type="InterPro" id="IPR007452">
    <property type="entry name" value="TamB_C"/>
</dbReference>
<keyword evidence="3" id="KW-1133">Transmembrane helix</keyword>
<evidence type="ECO:0000313" key="7">
    <source>
        <dbReference type="Proteomes" id="UP001319827"/>
    </source>
</evidence>
<dbReference type="RefSeq" id="WP_221248983.1">
    <property type="nucleotide sequence ID" value="NZ_AP024355.1"/>
</dbReference>
<protein>
    <recommendedName>
        <fullName evidence="5">Translocation and assembly module TamB C-terminal domain-containing protein</fullName>
    </recommendedName>
</protein>
<dbReference type="PANTHER" id="PTHR36985">
    <property type="entry name" value="TRANSLOCATION AND ASSEMBLY MODULE SUBUNIT TAMB"/>
    <property type="match status" value="1"/>
</dbReference>
<name>A0ABM8HU87_9BACT</name>
<gene>
    <name evidence="6" type="ORF">DESUT3_26350</name>
</gene>
<reference evidence="6 7" key="1">
    <citation type="journal article" date="2016" name="C (Basel)">
        <title>Selective Growth of and Electricity Production by Marine Exoelectrogenic Bacteria in Self-Aggregated Hydrogel of Microbially Reduced Graphene Oxide.</title>
        <authorList>
            <person name="Yoshida N."/>
            <person name="Goto Y."/>
            <person name="Miyata Y."/>
        </authorList>
    </citation>
    <scope>NUCLEOTIDE SEQUENCE [LARGE SCALE GENOMIC DNA]</scope>
    <source>
        <strain evidence="6 7">NIT-T3</strain>
    </source>
</reference>
<dbReference type="EMBL" id="AP024355">
    <property type="protein sequence ID" value="BCR05566.1"/>
    <property type="molecule type" value="Genomic_DNA"/>
</dbReference>
<evidence type="ECO:0000256" key="2">
    <source>
        <dbReference type="ARBA" id="ARBA00022692"/>
    </source>
</evidence>
<comment type="subcellular location">
    <subcellularLocation>
        <location evidence="1">Membrane</location>
        <topology evidence="1">Single-pass membrane protein</topology>
    </subcellularLocation>
</comment>
<accession>A0ABM8HU87</accession>
<dbReference type="Proteomes" id="UP001319827">
    <property type="component" value="Chromosome"/>
</dbReference>
<keyword evidence="7" id="KW-1185">Reference proteome</keyword>
<evidence type="ECO:0000313" key="6">
    <source>
        <dbReference type="EMBL" id="BCR05566.1"/>
    </source>
</evidence>
<dbReference type="Pfam" id="PF04357">
    <property type="entry name" value="TamB"/>
    <property type="match status" value="1"/>
</dbReference>
<proteinExistence type="predicted"/>
<organism evidence="6 7">
    <name type="scientific">Desulfuromonas versatilis</name>
    <dbReference type="NCBI Taxonomy" id="2802975"/>
    <lineage>
        <taxon>Bacteria</taxon>
        <taxon>Pseudomonadati</taxon>
        <taxon>Thermodesulfobacteriota</taxon>
        <taxon>Desulfuromonadia</taxon>
        <taxon>Desulfuromonadales</taxon>
        <taxon>Desulfuromonadaceae</taxon>
        <taxon>Desulfuromonas</taxon>
    </lineage>
</organism>
<keyword evidence="2" id="KW-0812">Transmembrane</keyword>
<sequence>MVNRLVKYVLWGCLALAAALAAAVYWLLWTTSGAEWALGAASRWTPLEIAAGRVDGVLAKRLRLEQLEVDWPQGGASAAQLELDWHLAALLRGHLEVEQLRGAKIEVRLPPPAEEPPEPREKAPFAFSWPRLSGLPLRLQADIRRLDVTELILRPATGEPLVIERAAVALGWHEGILSVTGLEIASSLGSAQAQLRAGFVEPLLELSAEATLARAAAGLDGFVLEADLQGDEGTAGVAGVLSLEARSGERARYHAQAELALAAERLRVASLALTRPEQPGRVEIRGDMTLEADPELALEALLSDLDLKEETGVATGVSGTLRVQGRPSGYRGTFDLANRVAGWQGGTLAGSLEGDLRGISLADLQGSWLRGDLSGAVRLGWAEGFEAAGQLAGRRLDPAVFSADWPGRVNLEVDSAVRIPPGGPLDLRATARLLDSRLRGKALTGDLDARLQGQRLDIGRLELHGDGFDLSAAGPLAERVALAVDIRRLDGLYPAAQGALQAKGWLRWRDAYLSGELEGLARELAGFGVRAEQLKLTLRHQGRGAPIHIDARGRALAYGDYRLERLALGIDGSLASHQGRLELAWDGGNARLKAAGGYRDGAWHGTLAEAGGEDRRFGNWGLERPAQLAAGPQRLWLEGLALASRRGETLAADADLSLQPLRGHARVSAGGLDLARANPWLGQLEAKGRVSADAEVLWPESGPMDMAGRVDLEALLRRGEQQLEISRGRVDLDWDGRGLIAGLRLVLGGGERLSADVASDQPARFGLPEQAEFAVDWDALSLSQLRPWLPGIELDGSSSGDIRGQWQASGELELDGTLGLQGRIQREQLALEISRVRSDFSWGSAGLLVELDAALKDGGQLRARLDSVEPGRLQLPRQGDFRLDWEQLDLARLRPFLPREVTLEGVLAGQAQGRWLPDGSLEVTGRAGIGGGGLEWQENGEGKISAQLRQAELNWDWRGAALTGGLALALSDYGKLEGEFLLPLAARLPVAIDPQGELRARLAGNMNEKGLLAALLPGVVQESRGELLLDLEMSGPWRQPGLTGELSLAKAGAYLPAAGIQLEGVGLRAGFAGETIRIQAFEARSGKGRLTGEGEIRLSEWRLAGYKAQLGGDRFQLINLPELQVQVKPDLQLEGDLRHLKVRGEVTLPEVLVTGKQGRTPVEPSQDVIIVDAAQPTDKPMPLELDVRVRVVLGDSVLIRLAGVDARLAGAVNLAATGPADVTAQGEISVARGSYSTYGVKLNVTRGKVLFAGGPIDRPTLDVLALRTVGEVKAGVRVSGTPRAPVVKLYSEPGMPDTDILGYVVLGHPVGADSGQASMLMVAAGALLSKGESTVLQDRLQRRLGLDVIDIQAGDGDVESSMITLGKYLTPELYISIGRGLVNNANEFRLRYSITRRWELETNVGVESGADLYYKIEFQ</sequence>
<evidence type="ECO:0000256" key="3">
    <source>
        <dbReference type="ARBA" id="ARBA00022989"/>
    </source>
</evidence>
<feature type="domain" description="Translocation and assembly module TamB C-terminal" evidence="5">
    <location>
        <begin position="1081"/>
        <end position="1418"/>
    </location>
</feature>
<reference evidence="6 7" key="2">
    <citation type="journal article" date="2021" name="Int. J. Syst. Evol. Microbiol.">
        <title>Isolation and Polyphasic Characterization of Desulfuromonas versatilis sp. Nov., an Electrogenic Bacteria Capable of Versatile Metabolism Isolated from a Graphene Oxide-Reducing Enrichment Culture.</title>
        <authorList>
            <person name="Xie L."/>
            <person name="Yoshida N."/>
            <person name="Ishii S."/>
            <person name="Meng L."/>
        </authorList>
    </citation>
    <scope>NUCLEOTIDE SEQUENCE [LARGE SCALE GENOMIC DNA]</scope>
    <source>
        <strain evidence="6 7">NIT-T3</strain>
    </source>
</reference>
<keyword evidence="4" id="KW-0472">Membrane</keyword>
<dbReference type="PANTHER" id="PTHR36985:SF1">
    <property type="entry name" value="TRANSLOCATION AND ASSEMBLY MODULE SUBUNIT TAMB"/>
    <property type="match status" value="1"/>
</dbReference>
<evidence type="ECO:0000256" key="1">
    <source>
        <dbReference type="ARBA" id="ARBA00004167"/>
    </source>
</evidence>
<evidence type="ECO:0000256" key="4">
    <source>
        <dbReference type="ARBA" id="ARBA00023136"/>
    </source>
</evidence>